<accession>A0A133VJ01</accession>
<dbReference type="EMBL" id="LHYE01000046">
    <property type="protein sequence ID" value="KXB06394.1"/>
    <property type="molecule type" value="Genomic_DNA"/>
</dbReference>
<name>A0A133VJ01_9EURY</name>
<keyword evidence="1" id="KW-1133">Transmembrane helix</keyword>
<evidence type="ECO:0000313" key="3">
    <source>
        <dbReference type="Proteomes" id="UP000070263"/>
    </source>
</evidence>
<organism evidence="2 3">
    <name type="scientific">candidate division MSBL1 archaeon SCGC-AAA382A20</name>
    <dbReference type="NCBI Taxonomy" id="1698280"/>
    <lineage>
        <taxon>Archaea</taxon>
        <taxon>Methanobacteriati</taxon>
        <taxon>Methanobacteriota</taxon>
        <taxon>candidate division MSBL1</taxon>
    </lineage>
</organism>
<evidence type="ECO:0000256" key="1">
    <source>
        <dbReference type="SAM" id="Phobius"/>
    </source>
</evidence>
<protein>
    <submittedName>
        <fullName evidence="2">Uncharacterized protein</fullName>
    </submittedName>
</protein>
<proteinExistence type="predicted"/>
<feature type="transmembrane region" description="Helical" evidence="1">
    <location>
        <begin position="67"/>
        <end position="95"/>
    </location>
</feature>
<dbReference type="AlphaFoldDB" id="A0A133VJ01"/>
<gene>
    <name evidence="2" type="ORF">AKJ51_03735</name>
</gene>
<comment type="caution">
    <text evidence="2">The sequence shown here is derived from an EMBL/GenBank/DDBJ whole genome shotgun (WGS) entry which is preliminary data.</text>
</comment>
<keyword evidence="3" id="KW-1185">Reference proteome</keyword>
<keyword evidence="1" id="KW-0472">Membrane</keyword>
<sequence length="151" mass="16953">MSLDRFLHEEEKVLKEYKNFYATNERVIRHENGLLMEEATSFSYDYIRPSVEEESEGRIGLAIPGGVLIVFSFVAAMFSLYALLTLLAAGTALIVSSLIFKRSQYVLEAPETAEKRLEIPDGSEEAESFAEFIRERAEGGGHEASKGIRVR</sequence>
<dbReference type="Proteomes" id="UP000070263">
    <property type="component" value="Unassembled WGS sequence"/>
</dbReference>
<reference evidence="2 3" key="1">
    <citation type="journal article" date="2016" name="Sci. Rep.">
        <title>Metabolic traits of an uncultured archaeal lineage -MSBL1- from brine pools of the Red Sea.</title>
        <authorList>
            <person name="Mwirichia R."/>
            <person name="Alam I."/>
            <person name="Rashid M."/>
            <person name="Vinu M."/>
            <person name="Ba-Alawi W."/>
            <person name="Anthony Kamau A."/>
            <person name="Kamanda Ngugi D."/>
            <person name="Goker M."/>
            <person name="Klenk H.P."/>
            <person name="Bajic V."/>
            <person name="Stingl U."/>
        </authorList>
    </citation>
    <scope>NUCLEOTIDE SEQUENCE [LARGE SCALE GENOMIC DNA]</scope>
    <source>
        <strain evidence="2">SCGC-AAA382A20</strain>
    </source>
</reference>
<keyword evidence="1" id="KW-0812">Transmembrane</keyword>
<evidence type="ECO:0000313" key="2">
    <source>
        <dbReference type="EMBL" id="KXB06394.1"/>
    </source>
</evidence>